<dbReference type="AlphaFoldDB" id="A0ABD3SR31"/>
<feature type="compositionally biased region" description="Low complexity" evidence="1">
    <location>
        <begin position="116"/>
        <end position="128"/>
    </location>
</feature>
<evidence type="ECO:0000256" key="1">
    <source>
        <dbReference type="SAM" id="MobiDB-lite"/>
    </source>
</evidence>
<feature type="compositionally biased region" description="Low complexity" evidence="1">
    <location>
        <begin position="188"/>
        <end position="197"/>
    </location>
</feature>
<sequence length="879" mass="94748">MPTLLQSSSSSLRSPPLPSTYSARLLSTIDPSTGNCRHHPAVRLCELVQGGTRWVVRRKVCYKCGSRAPGAGHRMPGRSVTNPVGRSKDDQDMPKGGRRSRSKTPTSTLRGRVEGRSSLPLPPQSRRSLSVDRHNMSNSDDDDKRKQQRGGRHVRSASEGCGDVLKGGSGNRNPADQDNFEFARVTPSSSNFGGRARSSSRRRQCSSSAHRRRPSSSSVPSPRADDNDAEGQDAAALAIVPSQVQVLWSSHSAAMNHNAQASSSREDQHRHQVNAATRTPGLGSYSRALEFTSLALSDTKKTPTPPPTISHRADHHRNNKSGCDHDDTTDEKGLGGLDESDPVIFVPVDIDNSRSRNGSVMAAPLPNPAPRTPREMARHLERIEMRRARDRYEGNKSRSRSLSRSRRMHQKEQRRSEKADEGDDTAVGPISSGTRCHSDAMELRSAAARRPSHAREHPELEGVILPIVAGTGRYRTPVDVEVEVGTRGKSVEQKRSRLERMESATERRESSSSRSRRPVTQTSFRNLAGAPAAMPTRRDLVALPSPPSSPSRTVTSAAAAAVEERRTIMTTSRHSSSSNSSGGISPTTPLPPLKTIPSYGSSTYRINISRGTSSDPLKLSTPVPTSALAASSARSARRNSNTLRTSSGRTSQGKKLRDASGRESTTSMPTRGRGAPSRGNSTSSKACGDRISSHSAKGKDGGASGGGSNDENRTIGTYLESSQSSAERALSSSNPRDCENYLVAPARAAAPSRARRGDPEKFIHKKRASRRQKEYDDDGKTVVKPMRIIDLSSDERSHASSISEGSITIKTYDFVDRRDRDGGGGAEAVRSNSRVKERALSALHSAKGGAMQIASISKTAIGGIGKTGSGRKWQSALFV</sequence>
<feature type="compositionally biased region" description="Basic residues" evidence="1">
    <location>
        <begin position="146"/>
        <end position="155"/>
    </location>
</feature>
<dbReference type="EMBL" id="JALLPB020000012">
    <property type="protein sequence ID" value="KAL3826890.1"/>
    <property type="molecule type" value="Genomic_DNA"/>
</dbReference>
<keyword evidence="3" id="KW-1185">Reference proteome</keyword>
<feature type="compositionally biased region" description="Basic and acidic residues" evidence="1">
    <location>
        <begin position="485"/>
        <end position="511"/>
    </location>
</feature>
<feature type="compositionally biased region" description="Basic residues" evidence="1">
    <location>
        <begin position="397"/>
        <end position="409"/>
    </location>
</feature>
<feature type="region of interest" description="Disordered" evidence="1">
    <location>
        <begin position="749"/>
        <end position="778"/>
    </location>
</feature>
<feature type="compositionally biased region" description="Basic and acidic residues" evidence="1">
    <location>
        <begin position="687"/>
        <end position="700"/>
    </location>
</feature>
<comment type="caution">
    <text evidence="2">The sequence shown here is derived from an EMBL/GenBank/DDBJ whole genome shotgun (WGS) entry which is preliminary data.</text>
</comment>
<feature type="region of interest" description="Disordered" evidence="1">
    <location>
        <begin position="255"/>
        <end position="281"/>
    </location>
</feature>
<reference evidence="2 3" key="1">
    <citation type="submission" date="2024-10" db="EMBL/GenBank/DDBJ databases">
        <title>Updated reference genomes for cyclostephanoid diatoms.</title>
        <authorList>
            <person name="Roberts W.R."/>
            <person name="Alverson A.J."/>
        </authorList>
    </citation>
    <scope>NUCLEOTIDE SEQUENCE [LARGE SCALE GENOMIC DNA]</scope>
    <source>
        <strain evidence="2 3">AJA228-03</strain>
    </source>
</reference>
<feature type="region of interest" description="Disordered" evidence="1">
    <location>
        <begin position="297"/>
        <end position="437"/>
    </location>
</feature>
<evidence type="ECO:0000313" key="2">
    <source>
        <dbReference type="EMBL" id="KAL3826890.1"/>
    </source>
</evidence>
<feature type="compositionally biased region" description="Basic and acidic residues" evidence="1">
    <location>
        <begin position="86"/>
        <end position="95"/>
    </location>
</feature>
<evidence type="ECO:0000313" key="3">
    <source>
        <dbReference type="Proteomes" id="UP001530377"/>
    </source>
</evidence>
<proteinExistence type="predicted"/>
<protein>
    <submittedName>
        <fullName evidence="2">Uncharacterized protein</fullName>
    </submittedName>
</protein>
<name>A0ABD3SR31_9STRA</name>
<accession>A0ABD3SR31</accession>
<feature type="compositionally biased region" description="Basic and acidic residues" evidence="1">
    <location>
        <begin position="372"/>
        <end position="396"/>
    </location>
</feature>
<gene>
    <name evidence="2" type="ORF">ACHAXA_000858</name>
</gene>
<feature type="region of interest" description="Disordered" evidence="1">
    <location>
        <begin position="65"/>
        <end position="231"/>
    </location>
</feature>
<feature type="compositionally biased region" description="Low complexity" evidence="1">
    <location>
        <begin position="568"/>
        <end position="587"/>
    </location>
</feature>
<feature type="compositionally biased region" description="Basic residues" evidence="1">
    <location>
        <begin position="198"/>
        <end position="214"/>
    </location>
</feature>
<feature type="compositionally biased region" description="Basic and acidic residues" evidence="1">
    <location>
        <begin position="322"/>
        <end position="333"/>
    </location>
</feature>
<feature type="compositionally biased region" description="Low complexity" evidence="1">
    <location>
        <begin position="625"/>
        <end position="651"/>
    </location>
</feature>
<dbReference type="Proteomes" id="UP001530377">
    <property type="component" value="Unassembled WGS sequence"/>
</dbReference>
<organism evidence="2 3">
    <name type="scientific">Cyclostephanos tholiformis</name>
    <dbReference type="NCBI Taxonomy" id="382380"/>
    <lineage>
        <taxon>Eukaryota</taxon>
        <taxon>Sar</taxon>
        <taxon>Stramenopiles</taxon>
        <taxon>Ochrophyta</taxon>
        <taxon>Bacillariophyta</taxon>
        <taxon>Coscinodiscophyceae</taxon>
        <taxon>Thalassiosirophycidae</taxon>
        <taxon>Stephanodiscales</taxon>
        <taxon>Stephanodiscaceae</taxon>
        <taxon>Cyclostephanos</taxon>
    </lineage>
</organism>
<feature type="compositionally biased region" description="Basic and acidic residues" evidence="1">
    <location>
        <begin position="410"/>
        <end position="419"/>
    </location>
</feature>
<feature type="region of interest" description="Disordered" evidence="1">
    <location>
        <begin position="485"/>
        <end position="715"/>
    </location>
</feature>
<feature type="compositionally biased region" description="Polar residues" evidence="1">
    <location>
        <begin position="599"/>
        <end position="615"/>
    </location>
</feature>
<feature type="compositionally biased region" description="Low complexity" evidence="1">
    <location>
        <begin position="550"/>
        <end position="561"/>
    </location>
</feature>